<feature type="region of interest" description="Disordered" evidence="1">
    <location>
        <begin position="281"/>
        <end position="300"/>
    </location>
</feature>
<accession>R0JXV4</accession>
<gene>
    <name evidence="3" type="ORF">SETTUDRAFT_111261</name>
</gene>
<dbReference type="GeneID" id="19395475"/>
<evidence type="ECO:0000256" key="2">
    <source>
        <dbReference type="SAM" id="Phobius"/>
    </source>
</evidence>
<dbReference type="STRING" id="671987.R0JXV4"/>
<evidence type="ECO:0000313" key="3">
    <source>
        <dbReference type="EMBL" id="EOA85758.1"/>
    </source>
</evidence>
<dbReference type="AlphaFoldDB" id="R0JXV4"/>
<name>R0JXV4_EXST2</name>
<organism evidence="3 4">
    <name type="scientific">Exserohilum turcicum (strain 28A)</name>
    <name type="common">Northern leaf blight fungus</name>
    <name type="synonym">Setosphaeria turcica</name>
    <dbReference type="NCBI Taxonomy" id="671987"/>
    <lineage>
        <taxon>Eukaryota</taxon>
        <taxon>Fungi</taxon>
        <taxon>Dikarya</taxon>
        <taxon>Ascomycota</taxon>
        <taxon>Pezizomycotina</taxon>
        <taxon>Dothideomycetes</taxon>
        <taxon>Pleosporomycetidae</taxon>
        <taxon>Pleosporales</taxon>
        <taxon>Pleosporineae</taxon>
        <taxon>Pleosporaceae</taxon>
        <taxon>Exserohilum</taxon>
    </lineage>
</organism>
<dbReference type="HOGENOM" id="CLU_792522_0_0_1"/>
<dbReference type="Proteomes" id="UP000016935">
    <property type="component" value="Unassembled WGS sequence"/>
</dbReference>
<dbReference type="EMBL" id="KB908637">
    <property type="protein sequence ID" value="EOA85758.1"/>
    <property type="molecule type" value="Genomic_DNA"/>
</dbReference>
<dbReference type="OrthoDB" id="5429716at2759"/>
<keyword evidence="2" id="KW-0812">Transmembrane</keyword>
<protein>
    <submittedName>
        <fullName evidence="3">Uncharacterized protein</fullName>
    </submittedName>
</protein>
<proteinExistence type="predicted"/>
<evidence type="ECO:0000256" key="1">
    <source>
        <dbReference type="SAM" id="MobiDB-lite"/>
    </source>
</evidence>
<keyword evidence="2" id="KW-0472">Membrane</keyword>
<feature type="transmembrane region" description="Helical" evidence="2">
    <location>
        <begin position="182"/>
        <end position="205"/>
    </location>
</feature>
<sequence>MTSTSRSLQHTWDPTWATAPPASCSTLRNLHGQVAWGETCVFAPEDEASVTPFSINTACMPWITSQSYPSPSVFYSPATACPDAWTAVATQGAGNQWLEGEIGLQCCPPGFQADGAMACRPGSTGKWPVVQCGEADEEENEITTYDATRWPANAKVSVPALMLRYRASEAGSSANGGLSTGAIAAIATVIPLVVILGAISAFLLWRRNKNRNAAHLAALNPGSEKAGRPSDSMDTSPADTLVIPKGTAAAHVSAAPSPQSNLHETPEWNVEMDATETERRARIASPEPQVPVAAADTARNAPEVVSVPRVPRKPIARVELDGTPILPEIGDAYIPYRPGAEAR</sequence>
<dbReference type="RefSeq" id="XP_008026562.1">
    <property type="nucleotide sequence ID" value="XM_008028371.1"/>
</dbReference>
<reference evidence="3 4" key="2">
    <citation type="journal article" date="2013" name="PLoS Genet.">
        <title>Comparative genome structure, secondary metabolite, and effector coding capacity across Cochliobolus pathogens.</title>
        <authorList>
            <person name="Condon B.J."/>
            <person name="Leng Y."/>
            <person name="Wu D."/>
            <person name="Bushley K.E."/>
            <person name="Ohm R.A."/>
            <person name="Otillar R."/>
            <person name="Martin J."/>
            <person name="Schackwitz W."/>
            <person name="Grimwood J."/>
            <person name="MohdZainudin N."/>
            <person name="Xue C."/>
            <person name="Wang R."/>
            <person name="Manning V.A."/>
            <person name="Dhillon B."/>
            <person name="Tu Z.J."/>
            <person name="Steffenson B.J."/>
            <person name="Salamov A."/>
            <person name="Sun H."/>
            <person name="Lowry S."/>
            <person name="LaButti K."/>
            <person name="Han J."/>
            <person name="Copeland A."/>
            <person name="Lindquist E."/>
            <person name="Barry K."/>
            <person name="Schmutz J."/>
            <person name="Baker S.E."/>
            <person name="Ciuffetti L.M."/>
            <person name="Grigoriev I.V."/>
            <person name="Zhong S."/>
            <person name="Turgeon B.G."/>
        </authorList>
    </citation>
    <scope>NUCLEOTIDE SEQUENCE [LARGE SCALE GENOMIC DNA]</scope>
    <source>
        <strain evidence="4">28A</strain>
    </source>
</reference>
<evidence type="ECO:0000313" key="4">
    <source>
        <dbReference type="Proteomes" id="UP000016935"/>
    </source>
</evidence>
<keyword evidence="4" id="KW-1185">Reference proteome</keyword>
<keyword evidence="2" id="KW-1133">Transmembrane helix</keyword>
<reference evidence="3 4" key="1">
    <citation type="journal article" date="2012" name="PLoS Pathog.">
        <title>Diverse lifestyles and strategies of plant pathogenesis encoded in the genomes of eighteen Dothideomycetes fungi.</title>
        <authorList>
            <person name="Ohm R.A."/>
            <person name="Feau N."/>
            <person name="Henrissat B."/>
            <person name="Schoch C.L."/>
            <person name="Horwitz B.A."/>
            <person name="Barry K.W."/>
            <person name="Condon B.J."/>
            <person name="Copeland A.C."/>
            <person name="Dhillon B."/>
            <person name="Glaser F."/>
            <person name="Hesse C.N."/>
            <person name="Kosti I."/>
            <person name="LaButti K."/>
            <person name="Lindquist E.A."/>
            <person name="Lucas S."/>
            <person name="Salamov A.A."/>
            <person name="Bradshaw R.E."/>
            <person name="Ciuffetti L."/>
            <person name="Hamelin R.C."/>
            <person name="Kema G.H.J."/>
            <person name="Lawrence C."/>
            <person name="Scott J.A."/>
            <person name="Spatafora J.W."/>
            <person name="Turgeon B.G."/>
            <person name="de Wit P.J.G.M."/>
            <person name="Zhong S."/>
            <person name="Goodwin S.B."/>
            <person name="Grigoriev I.V."/>
        </authorList>
    </citation>
    <scope>NUCLEOTIDE SEQUENCE [LARGE SCALE GENOMIC DNA]</scope>
    <source>
        <strain evidence="4">28A</strain>
    </source>
</reference>
<dbReference type="eggNOG" id="ENOG502ST51">
    <property type="taxonomic scope" value="Eukaryota"/>
</dbReference>